<protein>
    <submittedName>
        <fullName evidence="3">Uncharacterized protein</fullName>
    </submittedName>
</protein>
<keyword evidence="4" id="KW-1185">Reference proteome</keyword>
<name>A0A084BC92_STACB</name>
<feature type="compositionally biased region" description="Polar residues" evidence="2">
    <location>
        <begin position="75"/>
        <end position="86"/>
    </location>
</feature>
<dbReference type="HOGENOM" id="CLU_522936_0_0_1"/>
<proteinExistence type="predicted"/>
<feature type="region of interest" description="Disordered" evidence="2">
    <location>
        <begin position="163"/>
        <end position="276"/>
    </location>
</feature>
<dbReference type="AlphaFoldDB" id="A0A084BC92"/>
<dbReference type="EMBL" id="KL647400">
    <property type="protein sequence ID" value="KEY75171.1"/>
    <property type="molecule type" value="Genomic_DNA"/>
</dbReference>
<accession>A0A084BC92</accession>
<feature type="compositionally biased region" description="Basic and acidic residues" evidence="2">
    <location>
        <begin position="57"/>
        <end position="74"/>
    </location>
</feature>
<gene>
    <name evidence="3" type="ORF">S7711_01617</name>
</gene>
<evidence type="ECO:0000256" key="1">
    <source>
        <dbReference type="SAM" id="Coils"/>
    </source>
</evidence>
<reference evidence="3 4" key="1">
    <citation type="journal article" date="2014" name="BMC Genomics">
        <title>Comparative genome sequencing reveals chemotype-specific gene clusters in the toxigenic black mold Stachybotrys.</title>
        <authorList>
            <person name="Semeiks J."/>
            <person name="Borek D."/>
            <person name="Otwinowski Z."/>
            <person name="Grishin N.V."/>
        </authorList>
    </citation>
    <scope>NUCLEOTIDE SEQUENCE [LARGE SCALE GENOMIC DNA]</scope>
    <source>
        <strain evidence="4">CBS 109288 / IBT 7711</strain>
    </source>
</reference>
<feature type="compositionally biased region" description="Basic and acidic residues" evidence="2">
    <location>
        <begin position="199"/>
        <end position="208"/>
    </location>
</feature>
<feature type="coiled-coil region" evidence="1">
    <location>
        <begin position="469"/>
        <end position="517"/>
    </location>
</feature>
<organism evidence="3 4">
    <name type="scientific">Stachybotrys chartarum (strain CBS 109288 / IBT 7711)</name>
    <name type="common">Toxic black mold</name>
    <name type="synonym">Stilbospora chartarum</name>
    <dbReference type="NCBI Taxonomy" id="1280523"/>
    <lineage>
        <taxon>Eukaryota</taxon>
        <taxon>Fungi</taxon>
        <taxon>Dikarya</taxon>
        <taxon>Ascomycota</taxon>
        <taxon>Pezizomycotina</taxon>
        <taxon>Sordariomycetes</taxon>
        <taxon>Hypocreomycetidae</taxon>
        <taxon>Hypocreales</taxon>
        <taxon>Stachybotryaceae</taxon>
        <taxon>Stachybotrys</taxon>
    </lineage>
</organism>
<feature type="region of interest" description="Disordered" evidence="2">
    <location>
        <begin position="39"/>
        <end position="148"/>
    </location>
</feature>
<evidence type="ECO:0000313" key="3">
    <source>
        <dbReference type="EMBL" id="KEY75171.1"/>
    </source>
</evidence>
<evidence type="ECO:0000313" key="4">
    <source>
        <dbReference type="Proteomes" id="UP000028045"/>
    </source>
</evidence>
<dbReference type="Proteomes" id="UP000028045">
    <property type="component" value="Unassembled WGS sequence"/>
</dbReference>
<dbReference type="OrthoDB" id="10362435at2759"/>
<sequence>MGILDNSRFKNPAVVRKVPVTVPSLVTTAEGRDMVQDVARPSSLLVAINKETPIPKGNRDKQQPEQAKKQDSLETLKSQQITSDMAQSLKPRRRQPLLGRPKSNRPTLQKRDQESSRLDSSSKTAPPEASRSYEKSLDTNPRTIGRQVLSAMKHVAKPIIKKAKGEILDSKPGQALKPNQEFTTPAREPTQPVKGKKRSAAEEVDNKAKKQKTQAEIARKTPKKPKTEVHDDSESASDVEVHVVRKRKPSGTATEDNSKLALNHSPPPKMSKSASSNRFTPADVIVTNWTLWEPAFADLGYGNEVELASLLYHHKHADGTEYWVCRLKNMKTTFAEDTPHSYTMLACQYLADNESDCLVATRATLQHSLRTGHQAWRRYFELTASINHCCDALCEDAPGDDGPVSRWDVPLRLAQKDNEIEYLRATLDVHIETGDAAARRVSQDVRSKRELFGNAQHLVEKSQLLRWENGQLQQENERLRGEVEEVRETARLKLLAAEREKEELEEALAREKAKRKSRWGP</sequence>
<keyword evidence="1" id="KW-0175">Coiled coil</keyword>
<evidence type="ECO:0000256" key="2">
    <source>
        <dbReference type="SAM" id="MobiDB-lite"/>
    </source>
</evidence>
<feature type="compositionally biased region" description="Basic and acidic residues" evidence="2">
    <location>
        <begin position="225"/>
        <end position="243"/>
    </location>
</feature>